<dbReference type="PANTHER" id="PTHR30290">
    <property type="entry name" value="PERIPLASMIC BINDING COMPONENT OF ABC TRANSPORTER"/>
    <property type="match status" value="1"/>
</dbReference>
<keyword evidence="5" id="KW-1185">Reference proteome</keyword>
<dbReference type="Gene3D" id="3.10.105.10">
    <property type="entry name" value="Dipeptide-binding Protein, Domain 3"/>
    <property type="match status" value="1"/>
</dbReference>
<dbReference type="Proteomes" id="UP001052655">
    <property type="component" value="Unassembled WGS sequence"/>
</dbReference>
<dbReference type="Gene3D" id="3.90.76.10">
    <property type="entry name" value="Dipeptide-binding Protein, Domain 1"/>
    <property type="match status" value="1"/>
</dbReference>
<feature type="chain" id="PRO_5045944790" evidence="2">
    <location>
        <begin position="21"/>
        <end position="542"/>
    </location>
</feature>
<dbReference type="InterPro" id="IPR039424">
    <property type="entry name" value="SBP_5"/>
</dbReference>
<dbReference type="CDD" id="cd00995">
    <property type="entry name" value="PBP2_NikA_DppA_OppA_like"/>
    <property type="match status" value="1"/>
</dbReference>
<proteinExistence type="predicted"/>
<dbReference type="SUPFAM" id="SSF53850">
    <property type="entry name" value="Periplasmic binding protein-like II"/>
    <property type="match status" value="1"/>
</dbReference>
<dbReference type="Gene3D" id="3.40.190.10">
    <property type="entry name" value="Periplasmic binding protein-like II"/>
    <property type="match status" value="1"/>
</dbReference>
<dbReference type="PROSITE" id="PS51257">
    <property type="entry name" value="PROKAR_LIPOPROTEIN"/>
    <property type="match status" value="1"/>
</dbReference>
<feature type="region of interest" description="Disordered" evidence="1">
    <location>
        <begin position="35"/>
        <end position="54"/>
    </location>
</feature>
<keyword evidence="2" id="KW-0732">Signal</keyword>
<reference evidence="4" key="1">
    <citation type="submission" date="2024-05" db="EMBL/GenBank/DDBJ databases">
        <title>Whole genome shotgun sequence of Streptomyces daghestanicus NBRC 12762.</title>
        <authorList>
            <person name="Komaki H."/>
            <person name="Tamura T."/>
        </authorList>
    </citation>
    <scope>NUCLEOTIDE SEQUENCE</scope>
    <source>
        <strain evidence="4">NBRC 12762</strain>
    </source>
</reference>
<evidence type="ECO:0000313" key="4">
    <source>
        <dbReference type="EMBL" id="GHI31155.1"/>
    </source>
</evidence>
<evidence type="ECO:0000256" key="1">
    <source>
        <dbReference type="SAM" id="MobiDB-lite"/>
    </source>
</evidence>
<evidence type="ECO:0000256" key="2">
    <source>
        <dbReference type="SAM" id="SignalP"/>
    </source>
</evidence>
<feature type="signal peptide" evidence="2">
    <location>
        <begin position="1"/>
        <end position="20"/>
    </location>
</feature>
<dbReference type="PIRSF" id="PIRSF002741">
    <property type="entry name" value="MppA"/>
    <property type="match status" value="1"/>
</dbReference>
<dbReference type="EMBL" id="BNDX01000008">
    <property type="protein sequence ID" value="GHI31155.1"/>
    <property type="molecule type" value="Genomic_DNA"/>
</dbReference>
<protein>
    <submittedName>
        <fullName evidence="4">Peptide ABC transporter substrate-binding protein</fullName>
    </submittedName>
</protein>
<dbReference type="InterPro" id="IPR000914">
    <property type="entry name" value="SBP_5_dom"/>
</dbReference>
<dbReference type="Pfam" id="PF00496">
    <property type="entry name" value="SBP_bac_5"/>
    <property type="match status" value="1"/>
</dbReference>
<dbReference type="RefSeq" id="WP_190077503.1">
    <property type="nucleotide sequence ID" value="NZ_BMTC01000013.1"/>
</dbReference>
<comment type="caution">
    <text evidence="4">The sequence shown here is derived from an EMBL/GenBank/DDBJ whole genome shotgun (WGS) entry which is preliminary data.</text>
</comment>
<accession>A0ABQ3Q1I7</accession>
<organism evidence="4 5">
    <name type="scientific">Streptomyces daghestanicus</name>
    <dbReference type="NCBI Taxonomy" id="66885"/>
    <lineage>
        <taxon>Bacteria</taxon>
        <taxon>Bacillati</taxon>
        <taxon>Actinomycetota</taxon>
        <taxon>Actinomycetes</taxon>
        <taxon>Kitasatosporales</taxon>
        <taxon>Streptomycetaceae</taxon>
        <taxon>Streptomyces</taxon>
    </lineage>
</organism>
<gene>
    <name evidence="4" type="ORF">Sdagh_28850</name>
</gene>
<evidence type="ECO:0000313" key="5">
    <source>
        <dbReference type="Proteomes" id="UP001052655"/>
    </source>
</evidence>
<name>A0ABQ3Q1I7_9ACTN</name>
<feature type="domain" description="Solute-binding protein family 5" evidence="3">
    <location>
        <begin position="82"/>
        <end position="464"/>
    </location>
</feature>
<evidence type="ECO:0000259" key="3">
    <source>
        <dbReference type="Pfam" id="PF00496"/>
    </source>
</evidence>
<dbReference type="PANTHER" id="PTHR30290:SF83">
    <property type="entry name" value="ABC TRANSPORTER SUBSTRATE-BINDING PROTEIN"/>
    <property type="match status" value="1"/>
</dbReference>
<dbReference type="InterPro" id="IPR030678">
    <property type="entry name" value="Peptide/Ni-bd"/>
</dbReference>
<sequence>MRGATHATRAVCAAAAVALAATGCGGGGGGGGADAVLSSSWGDPQNPLEPANTNEVQGGKVLDMIFRGLKRYDPDSGDAQDMLAEKIETSDSRDFTVTVKDGWTFSNGEKVTAKSFVDAWNYGASLKNNQRNAYFFSYIEGYDKVHPEDGSEQTADTLSGLEVTGDRTFTVRLNQKFSTFPDTLGYPAYAPLPRAFFDDHADWLRKPVGNGPYQVDDYTRGSQMSLRRWDGYPGDDKAANGGVDLKVYTDNNTAYTDLMAGNLDLVDDVPAAQLKNVGNDLGDRYINTPAGILQTLAFPYYDKNWNKSGSEKVRKGLSMAIDRDQITKTIFQNTRTPATDWTSPVLGEDGGYRKGLCGEACEYKPDQAKKLIQDGGGLPGGQVKITYNSDTGSHKQWVDAVCNSVNNALGNDKACVGNPVGTFADFRNQITDKKMSGPFRAGWQMDYPLIQNFLQPLYYTNASSNDGKWSNDEFDGLIDKANGQTDTAEAIRTFQQAEGVVRDNMAAIPLWYQNGSAGYSDRLSGVKLNPFSVPVYNEIKVS</sequence>